<dbReference type="InterPro" id="IPR002898">
    <property type="entry name" value="MotA_ExbB_proton_chnl"/>
</dbReference>
<evidence type="ECO:0000313" key="10">
    <source>
        <dbReference type="Proteomes" id="UP001361239"/>
    </source>
</evidence>
<sequence>MNLASLLDPVSASIVVGGTLLATVLRCGTGDCGQALAGIGRLGSKRFDASEARSELAVKVQQIQREGVLRVQPAHSGDREFDEATDRLIGTRSVAGLLEIHEANKQRRLAADGQAIRTLAQAADLAPVFGLAATLFSLTQLPADGINKHAYMGAISMAVCATLYGLLLANLVLAPLARAVERAAAEEESERQKIVDWLAKQVAGAMPARVRPQLVPEKLSA</sequence>
<evidence type="ECO:0000256" key="3">
    <source>
        <dbReference type="ARBA" id="ARBA00022692"/>
    </source>
</evidence>
<evidence type="ECO:0000256" key="5">
    <source>
        <dbReference type="ARBA" id="ARBA00023136"/>
    </source>
</evidence>
<name>A0ABU8RWX4_9SPHN</name>
<protein>
    <submittedName>
        <fullName evidence="9">MotA/TolQ/ExbB proton channel family protein</fullName>
    </submittedName>
</protein>
<evidence type="ECO:0000256" key="6">
    <source>
        <dbReference type="RuleBase" id="RU004057"/>
    </source>
</evidence>
<dbReference type="EMBL" id="JBBHJZ010000002">
    <property type="protein sequence ID" value="MEJ5977521.1"/>
    <property type="molecule type" value="Genomic_DNA"/>
</dbReference>
<feature type="transmembrane region" description="Helical" evidence="7">
    <location>
        <begin position="150"/>
        <end position="173"/>
    </location>
</feature>
<keyword evidence="6" id="KW-0653">Protein transport</keyword>
<reference evidence="9 10" key="1">
    <citation type="submission" date="2024-03" db="EMBL/GenBank/DDBJ databases">
        <authorList>
            <person name="Jo J.-H."/>
        </authorList>
    </citation>
    <scope>NUCLEOTIDE SEQUENCE [LARGE SCALE GENOMIC DNA]</scope>
    <source>
        <strain evidence="9 10">PS1R-30</strain>
    </source>
</reference>
<keyword evidence="6" id="KW-0813">Transport</keyword>
<accession>A0ABU8RWX4</accession>
<keyword evidence="10" id="KW-1185">Reference proteome</keyword>
<evidence type="ECO:0000256" key="4">
    <source>
        <dbReference type="ARBA" id="ARBA00022989"/>
    </source>
</evidence>
<organism evidence="9 10">
    <name type="scientific">Novosphingobium anseongense</name>
    <dbReference type="NCBI Taxonomy" id="3133436"/>
    <lineage>
        <taxon>Bacteria</taxon>
        <taxon>Pseudomonadati</taxon>
        <taxon>Pseudomonadota</taxon>
        <taxon>Alphaproteobacteria</taxon>
        <taxon>Sphingomonadales</taxon>
        <taxon>Sphingomonadaceae</taxon>
        <taxon>Novosphingobium</taxon>
    </lineage>
</organism>
<comment type="subcellular location">
    <subcellularLocation>
        <location evidence="1">Cell membrane</location>
        <topology evidence="1">Multi-pass membrane protein</topology>
    </subcellularLocation>
    <subcellularLocation>
        <location evidence="6">Membrane</location>
        <topology evidence="6">Multi-pass membrane protein</topology>
    </subcellularLocation>
</comment>
<comment type="similarity">
    <text evidence="6">Belongs to the exbB/tolQ family.</text>
</comment>
<dbReference type="InterPro" id="IPR047055">
    <property type="entry name" value="MotA-like"/>
</dbReference>
<proteinExistence type="inferred from homology"/>
<dbReference type="Proteomes" id="UP001361239">
    <property type="component" value="Unassembled WGS sequence"/>
</dbReference>
<dbReference type="PANTHER" id="PTHR30433">
    <property type="entry name" value="CHEMOTAXIS PROTEIN MOTA"/>
    <property type="match status" value="1"/>
</dbReference>
<keyword evidence="3 7" id="KW-0812">Transmembrane</keyword>
<keyword evidence="5 7" id="KW-0472">Membrane</keyword>
<evidence type="ECO:0000256" key="1">
    <source>
        <dbReference type="ARBA" id="ARBA00004651"/>
    </source>
</evidence>
<evidence type="ECO:0000259" key="8">
    <source>
        <dbReference type="Pfam" id="PF01618"/>
    </source>
</evidence>
<keyword evidence="2" id="KW-1003">Cell membrane</keyword>
<comment type="caution">
    <text evidence="9">The sequence shown here is derived from an EMBL/GenBank/DDBJ whole genome shotgun (WGS) entry which is preliminary data.</text>
</comment>
<gene>
    <name evidence="9" type="ORF">WG901_12800</name>
</gene>
<dbReference type="RefSeq" id="WP_339587455.1">
    <property type="nucleotide sequence ID" value="NZ_JBBHJZ010000002.1"/>
</dbReference>
<dbReference type="Pfam" id="PF01618">
    <property type="entry name" value="MotA_ExbB"/>
    <property type="match status" value="1"/>
</dbReference>
<evidence type="ECO:0000256" key="7">
    <source>
        <dbReference type="SAM" id="Phobius"/>
    </source>
</evidence>
<keyword evidence="4 7" id="KW-1133">Transmembrane helix</keyword>
<feature type="domain" description="MotA/TolQ/ExbB proton channel" evidence="8">
    <location>
        <begin position="95"/>
        <end position="192"/>
    </location>
</feature>
<evidence type="ECO:0000256" key="2">
    <source>
        <dbReference type="ARBA" id="ARBA00022475"/>
    </source>
</evidence>
<evidence type="ECO:0000313" key="9">
    <source>
        <dbReference type="EMBL" id="MEJ5977521.1"/>
    </source>
</evidence>